<dbReference type="Gene3D" id="3.40.30.10">
    <property type="entry name" value="Glutaredoxin"/>
    <property type="match status" value="1"/>
</dbReference>
<keyword evidence="4" id="KW-1015">Disulfide bond</keyword>
<comment type="caution">
    <text evidence="7">The sequence shown here is derived from an EMBL/GenBank/DDBJ whole genome shotgun (WGS) entry which is preliminary data.</text>
</comment>
<proteinExistence type="inferred from homology"/>
<keyword evidence="8" id="KW-1185">Reference proteome</keyword>
<dbReference type="GO" id="GO:0017004">
    <property type="term" value="P:cytochrome complex assembly"/>
    <property type="evidence" value="ECO:0007669"/>
    <property type="project" value="UniProtKB-KW"/>
</dbReference>
<dbReference type="InterPro" id="IPR013766">
    <property type="entry name" value="Thioredoxin_domain"/>
</dbReference>
<dbReference type="PROSITE" id="PS51352">
    <property type="entry name" value="THIOREDOXIN_2"/>
    <property type="match status" value="1"/>
</dbReference>
<dbReference type="InterPro" id="IPR036249">
    <property type="entry name" value="Thioredoxin-like_sf"/>
</dbReference>
<dbReference type="EMBL" id="WTYM01000036">
    <property type="protein sequence ID" value="MXO59620.1"/>
    <property type="molecule type" value="Genomic_DNA"/>
</dbReference>
<keyword evidence="3" id="KW-0201">Cytochrome c-type biogenesis</keyword>
<dbReference type="OrthoDB" id="9799347at2"/>
<dbReference type="Proteomes" id="UP000433652">
    <property type="component" value="Unassembled WGS sequence"/>
</dbReference>
<comment type="similarity">
    <text evidence="2">Belongs to the thioredoxin family. DsbE subfamily.</text>
</comment>
<organism evidence="7 8">
    <name type="scientific">Croceibacterium salegens</name>
    <dbReference type="NCBI Taxonomy" id="1737568"/>
    <lineage>
        <taxon>Bacteria</taxon>
        <taxon>Pseudomonadati</taxon>
        <taxon>Pseudomonadota</taxon>
        <taxon>Alphaproteobacteria</taxon>
        <taxon>Sphingomonadales</taxon>
        <taxon>Erythrobacteraceae</taxon>
        <taxon>Croceibacterium</taxon>
    </lineage>
</organism>
<dbReference type="PANTHER" id="PTHR42852">
    <property type="entry name" value="THIOL:DISULFIDE INTERCHANGE PROTEIN DSBE"/>
    <property type="match status" value="1"/>
</dbReference>
<evidence type="ECO:0000256" key="1">
    <source>
        <dbReference type="ARBA" id="ARBA00004196"/>
    </source>
</evidence>
<dbReference type="PANTHER" id="PTHR42852:SF6">
    <property type="entry name" value="THIOL:DISULFIDE INTERCHANGE PROTEIN DSBE"/>
    <property type="match status" value="1"/>
</dbReference>
<protein>
    <submittedName>
        <fullName evidence="7">DsbE family thiol:disulfide interchange protein</fullName>
    </submittedName>
</protein>
<evidence type="ECO:0000256" key="2">
    <source>
        <dbReference type="ARBA" id="ARBA00007758"/>
    </source>
</evidence>
<feature type="domain" description="Thioredoxin" evidence="6">
    <location>
        <begin position="34"/>
        <end position="175"/>
    </location>
</feature>
<comment type="subcellular location">
    <subcellularLocation>
        <location evidence="1">Cell envelope</location>
    </subcellularLocation>
</comment>
<dbReference type="GO" id="GO:0030288">
    <property type="term" value="C:outer membrane-bounded periplasmic space"/>
    <property type="evidence" value="ECO:0007669"/>
    <property type="project" value="InterPro"/>
</dbReference>
<dbReference type="NCBIfam" id="TIGR00385">
    <property type="entry name" value="dsbE"/>
    <property type="match status" value="1"/>
</dbReference>
<dbReference type="Pfam" id="PF08534">
    <property type="entry name" value="Redoxin"/>
    <property type="match status" value="1"/>
</dbReference>
<dbReference type="InterPro" id="IPR013740">
    <property type="entry name" value="Redoxin"/>
</dbReference>
<dbReference type="RefSeq" id="WP_159794339.1">
    <property type="nucleotide sequence ID" value="NZ_WTYM01000036.1"/>
</dbReference>
<dbReference type="SUPFAM" id="SSF52833">
    <property type="entry name" value="Thioredoxin-like"/>
    <property type="match status" value="1"/>
</dbReference>
<accession>A0A6I4SWY7</accession>
<gene>
    <name evidence="7" type="ORF">GRI89_08710</name>
</gene>
<evidence type="ECO:0000256" key="3">
    <source>
        <dbReference type="ARBA" id="ARBA00022748"/>
    </source>
</evidence>
<name>A0A6I4SWY7_9SPHN</name>
<evidence type="ECO:0000256" key="5">
    <source>
        <dbReference type="ARBA" id="ARBA00023284"/>
    </source>
</evidence>
<evidence type="ECO:0000313" key="7">
    <source>
        <dbReference type="EMBL" id="MXO59620.1"/>
    </source>
</evidence>
<dbReference type="GO" id="GO:0015036">
    <property type="term" value="F:disulfide oxidoreductase activity"/>
    <property type="evidence" value="ECO:0007669"/>
    <property type="project" value="InterPro"/>
</dbReference>
<dbReference type="InterPro" id="IPR050553">
    <property type="entry name" value="Thioredoxin_ResA/DsbE_sf"/>
</dbReference>
<evidence type="ECO:0000313" key="8">
    <source>
        <dbReference type="Proteomes" id="UP000433652"/>
    </source>
</evidence>
<keyword evidence="5" id="KW-0676">Redox-active center</keyword>
<evidence type="ECO:0000256" key="4">
    <source>
        <dbReference type="ARBA" id="ARBA00023157"/>
    </source>
</evidence>
<dbReference type="AlphaFoldDB" id="A0A6I4SWY7"/>
<reference evidence="7 8" key="1">
    <citation type="submission" date="2019-12" db="EMBL/GenBank/DDBJ databases">
        <title>Genomic-based taxomic classification of the family Erythrobacteraceae.</title>
        <authorList>
            <person name="Xu L."/>
        </authorList>
    </citation>
    <scope>NUCLEOTIDE SEQUENCE [LARGE SCALE GENOMIC DNA]</scope>
    <source>
        <strain evidence="7 8">MCCC 1K01500</strain>
    </source>
</reference>
<sequence length="175" mass="18965">MRWTLWGVVVLFAALMTLFAWQLSRPKDDFVESTMIGKPVPEFTLEAAAADRPGLSSVDLADGTPKLMNIFASWCVPCIAEAPQLAELERAGAPIVGVAIRDTPEDLVAFLQRNGNPFTRIGADNLSEIQFAIGSSGVPETFVIDGKGIIRYQHIGDIREEDIPVLLAKLKEAGA</sequence>
<dbReference type="CDD" id="cd03010">
    <property type="entry name" value="TlpA_like_DsbE"/>
    <property type="match status" value="1"/>
</dbReference>
<dbReference type="InterPro" id="IPR004799">
    <property type="entry name" value="Periplasmic_diS_OxRdtase_DsbE"/>
</dbReference>
<evidence type="ECO:0000259" key="6">
    <source>
        <dbReference type="PROSITE" id="PS51352"/>
    </source>
</evidence>